<protein>
    <submittedName>
        <fullName evidence="2">Uncharacterized protein</fullName>
    </submittedName>
</protein>
<evidence type="ECO:0000313" key="3">
    <source>
        <dbReference type="Proteomes" id="UP000027195"/>
    </source>
</evidence>
<feature type="compositionally biased region" description="Polar residues" evidence="1">
    <location>
        <begin position="41"/>
        <end position="51"/>
    </location>
</feature>
<dbReference type="Proteomes" id="UP000027195">
    <property type="component" value="Unassembled WGS sequence"/>
</dbReference>
<dbReference type="HOGENOM" id="CLU_1170486_0_0_1"/>
<keyword evidence="3" id="KW-1185">Reference proteome</keyword>
<dbReference type="EMBL" id="KL198039">
    <property type="protein sequence ID" value="KDQ14200.1"/>
    <property type="molecule type" value="Genomic_DNA"/>
</dbReference>
<dbReference type="InParanoid" id="A0A067MHK1"/>
<feature type="region of interest" description="Disordered" evidence="1">
    <location>
        <begin position="41"/>
        <end position="66"/>
    </location>
</feature>
<evidence type="ECO:0000313" key="2">
    <source>
        <dbReference type="EMBL" id="KDQ14200.1"/>
    </source>
</evidence>
<proteinExistence type="predicted"/>
<gene>
    <name evidence="2" type="ORF">BOTBODRAFT_55630</name>
</gene>
<name>A0A067MHK1_BOTB1</name>
<evidence type="ECO:0000256" key="1">
    <source>
        <dbReference type="SAM" id="MobiDB-lite"/>
    </source>
</evidence>
<accession>A0A067MHK1</accession>
<reference evidence="3" key="1">
    <citation type="journal article" date="2014" name="Proc. Natl. Acad. Sci. U.S.A.">
        <title>Extensive sampling of basidiomycete genomes demonstrates inadequacy of the white-rot/brown-rot paradigm for wood decay fungi.</title>
        <authorList>
            <person name="Riley R."/>
            <person name="Salamov A.A."/>
            <person name="Brown D.W."/>
            <person name="Nagy L.G."/>
            <person name="Floudas D."/>
            <person name="Held B.W."/>
            <person name="Levasseur A."/>
            <person name="Lombard V."/>
            <person name="Morin E."/>
            <person name="Otillar R."/>
            <person name="Lindquist E.A."/>
            <person name="Sun H."/>
            <person name="LaButti K.M."/>
            <person name="Schmutz J."/>
            <person name="Jabbour D."/>
            <person name="Luo H."/>
            <person name="Baker S.E."/>
            <person name="Pisabarro A.G."/>
            <person name="Walton J.D."/>
            <person name="Blanchette R.A."/>
            <person name="Henrissat B."/>
            <person name="Martin F."/>
            <person name="Cullen D."/>
            <person name="Hibbett D.S."/>
            <person name="Grigoriev I.V."/>
        </authorList>
    </citation>
    <scope>NUCLEOTIDE SEQUENCE [LARGE SCALE GENOMIC DNA]</scope>
    <source>
        <strain evidence="3">FD-172 SS1</strain>
    </source>
</reference>
<organism evidence="2 3">
    <name type="scientific">Botryobasidium botryosum (strain FD-172 SS1)</name>
    <dbReference type="NCBI Taxonomy" id="930990"/>
    <lineage>
        <taxon>Eukaryota</taxon>
        <taxon>Fungi</taxon>
        <taxon>Dikarya</taxon>
        <taxon>Basidiomycota</taxon>
        <taxon>Agaricomycotina</taxon>
        <taxon>Agaricomycetes</taxon>
        <taxon>Cantharellales</taxon>
        <taxon>Botryobasidiaceae</taxon>
        <taxon>Botryobasidium</taxon>
    </lineage>
</organism>
<dbReference type="AlphaFoldDB" id="A0A067MHK1"/>
<sequence length="237" mass="26413">MPIEATLEPEEPTLEDLWIGNIASPVDPDMEQLTLTVQPDSPLMSPSSVFHQPTEDHHSDSLAPPTPRPEFVATLVNTINYIALAVLELREIPDNLDAGDIISISGKVISLQMSETEDESWFWTGGYAQCTLEPVPGTRDFDTSFDHILTMSIPGALLRPLEPTSGYPGDDDWALGGHVFHDTDSRVPCRFTGLQVHNVMTELFKSMEREDLRASLSTLQESISFPYRNNLGKQTFW</sequence>